<dbReference type="InterPro" id="IPR009081">
    <property type="entry name" value="PP-bd_ACP"/>
</dbReference>
<dbReference type="SUPFAM" id="SSF47336">
    <property type="entry name" value="ACP-like"/>
    <property type="match status" value="1"/>
</dbReference>
<keyword evidence="4" id="KW-1185">Reference proteome</keyword>
<dbReference type="EMBL" id="RKQG01000001">
    <property type="protein sequence ID" value="RPE33063.1"/>
    <property type="molecule type" value="Genomic_DNA"/>
</dbReference>
<dbReference type="InterPro" id="IPR036736">
    <property type="entry name" value="ACP-like_sf"/>
</dbReference>
<dbReference type="AlphaFoldDB" id="A0A3N4RI92"/>
<dbReference type="EMBL" id="RJVJ01000001">
    <property type="protein sequence ID" value="ROR42569.1"/>
    <property type="molecule type" value="Genomic_DNA"/>
</dbReference>
<feature type="domain" description="Carrier" evidence="1">
    <location>
        <begin position="7"/>
        <end position="85"/>
    </location>
</feature>
<evidence type="ECO:0000313" key="3">
    <source>
        <dbReference type="EMBL" id="RPE33063.1"/>
    </source>
</evidence>
<protein>
    <submittedName>
        <fullName evidence="3">Acyl carrier protein</fullName>
    </submittedName>
</protein>
<dbReference type="RefSeq" id="WP_123553314.1">
    <property type="nucleotide sequence ID" value="NZ_JBEYIY010000019.1"/>
</dbReference>
<comment type="caution">
    <text evidence="3">The sequence shown here is derived from an EMBL/GenBank/DDBJ whole genome shotgun (WGS) entry which is preliminary data.</text>
</comment>
<evidence type="ECO:0000313" key="5">
    <source>
        <dbReference type="Proteomes" id="UP000267408"/>
    </source>
</evidence>
<evidence type="ECO:0000313" key="4">
    <source>
        <dbReference type="Proteomes" id="UP000266906"/>
    </source>
</evidence>
<accession>A0A3N4RI92</accession>
<accession>A0A8G1UGD8</accession>
<reference evidence="4 5" key="1">
    <citation type="submission" date="2018-11" db="EMBL/GenBank/DDBJ databases">
        <title>Sequencing the genomes of 1000 actinobacteria strains.</title>
        <authorList>
            <person name="Klenk H.-P."/>
        </authorList>
    </citation>
    <scope>NUCLEOTIDE SEQUENCE [LARGE SCALE GENOMIC DNA]</scope>
    <source>
        <strain evidence="2 5">DSM 44780</strain>
        <strain evidence="3 4">DSM 44781</strain>
    </source>
</reference>
<dbReference type="Gene3D" id="1.10.1200.10">
    <property type="entry name" value="ACP-like"/>
    <property type="match status" value="1"/>
</dbReference>
<sequence>MSVRTAESVRDRLAATLSLIKKRDVSAELDRDDDFMRVLNLDSLDAVELTVRLGSDFGIEFGAEPEDLDALESLNALVALVERRAAR</sequence>
<name>A0A3N4RI92_9ACTN</name>
<dbReference type="Proteomes" id="UP000267408">
    <property type="component" value="Unassembled WGS sequence"/>
</dbReference>
<dbReference type="PROSITE" id="PS50075">
    <property type="entry name" value="CARRIER"/>
    <property type="match status" value="1"/>
</dbReference>
<evidence type="ECO:0000259" key="1">
    <source>
        <dbReference type="PROSITE" id="PS50075"/>
    </source>
</evidence>
<evidence type="ECO:0000313" key="2">
    <source>
        <dbReference type="EMBL" id="ROR42569.1"/>
    </source>
</evidence>
<dbReference type="Pfam" id="PF00550">
    <property type="entry name" value="PP-binding"/>
    <property type="match status" value="1"/>
</dbReference>
<gene>
    <name evidence="3" type="ORF">EDD38_1342</name>
    <name evidence="2" type="ORF">EDD39_0694</name>
</gene>
<dbReference type="Proteomes" id="UP000266906">
    <property type="component" value="Unassembled WGS sequence"/>
</dbReference>
<proteinExistence type="predicted"/>
<dbReference type="OrthoDB" id="3873846at2"/>
<organism evidence="3 4">
    <name type="scientific">Kitasatospora cineracea</name>
    <dbReference type="NCBI Taxonomy" id="88074"/>
    <lineage>
        <taxon>Bacteria</taxon>
        <taxon>Bacillati</taxon>
        <taxon>Actinomycetota</taxon>
        <taxon>Actinomycetes</taxon>
        <taxon>Kitasatosporales</taxon>
        <taxon>Streptomycetaceae</taxon>
        <taxon>Kitasatospora</taxon>
    </lineage>
</organism>